<dbReference type="InterPro" id="IPR036615">
    <property type="entry name" value="Mur_ligase_C_dom_sf"/>
</dbReference>
<keyword evidence="4 10" id="KW-0436">Ligase</keyword>
<evidence type="ECO:0000256" key="7">
    <source>
        <dbReference type="ARBA" id="ARBA00022840"/>
    </source>
</evidence>
<keyword evidence="5" id="KW-0479">Metal-binding</keyword>
<proteinExistence type="inferred from homology"/>
<evidence type="ECO:0000256" key="2">
    <source>
        <dbReference type="ARBA" id="ARBA00008276"/>
    </source>
</evidence>
<evidence type="ECO:0000259" key="11">
    <source>
        <dbReference type="Pfam" id="PF08245"/>
    </source>
</evidence>
<sequence>MDRLNGLDTYPAVQDYLFSLKAKGVKFGIDRMQVLAAEIGHPERAVPIIHLAGTNGKGSTAAMLDAILRASGQRVGLYTSPHLVRLGERVQVDREILTEAEIMAFTRQLIPVADRLGTRGEDDHPSFFEFMTAMAFMQFARRECDIAVAEVGLGGELDATNIVQPIVTAITSIGFDHCEILGHTHAEIARAKAGIIKPGVPVVIGRMPAEAEAVVRARAVALDCPIHSVRETFESPGASYPETALEGDCQRWNAGTATLVARALPASFGVSKNTITTGLAAAQWPARWQRIPWGDNTLIIDASHNPEGAESLARNLVRLIAEIGEKPTIVVGALGVARAGALMSVISQYAAEIHLVVPNQARSCSHAALRELIPGDFTGEVFDDDVATLFSAHGMRQARRSGRSMVVTGSIYLAGEVMAQLNPETGPGEGRLQDF</sequence>
<dbReference type="Gene3D" id="3.90.190.20">
    <property type="entry name" value="Mur ligase, C-terminal domain"/>
    <property type="match status" value="1"/>
</dbReference>
<evidence type="ECO:0000256" key="10">
    <source>
        <dbReference type="PIRNR" id="PIRNR001563"/>
    </source>
</evidence>
<evidence type="ECO:0000313" key="13">
    <source>
        <dbReference type="Proteomes" id="UP001218638"/>
    </source>
</evidence>
<dbReference type="PANTHER" id="PTHR11136">
    <property type="entry name" value="FOLYLPOLYGLUTAMATE SYNTHASE-RELATED"/>
    <property type="match status" value="1"/>
</dbReference>
<evidence type="ECO:0000256" key="6">
    <source>
        <dbReference type="ARBA" id="ARBA00022741"/>
    </source>
</evidence>
<evidence type="ECO:0000256" key="8">
    <source>
        <dbReference type="ARBA" id="ARBA00022842"/>
    </source>
</evidence>
<dbReference type="PIRSF" id="PIRSF001563">
    <property type="entry name" value="Folylpolyglu_synth"/>
    <property type="match status" value="1"/>
</dbReference>
<dbReference type="Gene3D" id="3.40.1190.10">
    <property type="entry name" value="Mur-like, catalytic domain"/>
    <property type="match status" value="1"/>
</dbReference>
<comment type="similarity">
    <text evidence="2 10">Belongs to the folylpolyglutamate synthase family.</text>
</comment>
<keyword evidence="7 10" id="KW-0067">ATP-binding</keyword>
<dbReference type="InterPro" id="IPR013221">
    <property type="entry name" value="Mur_ligase_cen"/>
</dbReference>
<evidence type="ECO:0000256" key="3">
    <source>
        <dbReference type="ARBA" id="ARBA00013025"/>
    </source>
</evidence>
<dbReference type="KEGG" id="slom:PXH66_05605"/>
<evidence type="ECO:0000256" key="5">
    <source>
        <dbReference type="ARBA" id="ARBA00022723"/>
    </source>
</evidence>
<dbReference type="EMBL" id="CP119075">
    <property type="protein sequence ID" value="WED66320.1"/>
    <property type="molecule type" value="Genomic_DNA"/>
</dbReference>
<dbReference type="EC" id="6.3.2.17" evidence="3"/>
<evidence type="ECO:0000313" key="12">
    <source>
        <dbReference type="EMBL" id="WED66320.1"/>
    </source>
</evidence>
<dbReference type="SUPFAM" id="SSF53244">
    <property type="entry name" value="MurD-like peptide ligases, peptide-binding domain"/>
    <property type="match status" value="1"/>
</dbReference>
<dbReference type="Proteomes" id="UP001218638">
    <property type="component" value="Chromosome"/>
</dbReference>
<dbReference type="GO" id="GO:0004326">
    <property type="term" value="F:tetrahydrofolylpolyglutamate synthase activity"/>
    <property type="evidence" value="ECO:0007669"/>
    <property type="project" value="UniProtKB-EC"/>
</dbReference>
<dbReference type="SUPFAM" id="SSF53623">
    <property type="entry name" value="MurD-like peptide ligases, catalytic domain"/>
    <property type="match status" value="1"/>
</dbReference>
<keyword evidence="6 10" id="KW-0547">Nucleotide-binding</keyword>
<keyword evidence="8" id="KW-0460">Magnesium</keyword>
<comment type="cofactor">
    <cofactor evidence="1">
        <name>Mg(2+)</name>
        <dbReference type="ChEBI" id="CHEBI:18420"/>
    </cofactor>
</comment>
<feature type="domain" description="Mur ligase central" evidence="11">
    <location>
        <begin position="52"/>
        <end position="197"/>
    </location>
</feature>
<evidence type="ECO:0000256" key="4">
    <source>
        <dbReference type="ARBA" id="ARBA00022598"/>
    </source>
</evidence>
<dbReference type="PANTHER" id="PTHR11136:SF0">
    <property type="entry name" value="DIHYDROFOLATE SYNTHETASE-RELATED"/>
    <property type="match status" value="1"/>
</dbReference>
<name>A0AAF0CQQ4_9BACT</name>
<accession>A0AAF0CQQ4</accession>
<dbReference type="InterPro" id="IPR001645">
    <property type="entry name" value="Folylpolyglutamate_synth"/>
</dbReference>
<reference evidence="12" key="1">
    <citation type="submission" date="2023-03" db="EMBL/GenBank/DDBJ databases">
        <title>Lomoglobus Profundus gen. nov., sp. nov., a novel member of the phylum Verrucomicrobia, isolated from deep-marine sediment of South China Sea.</title>
        <authorList>
            <person name="Ahmad T."/>
            <person name="Ishaq S.E."/>
            <person name="Wang F."/>
        </authorList>
    </citation>
    <scope>NUCLEOTIDE SEQUENCE</scope>
    <source>
        <strain evidence="12">LMO-M01</strain>
    </source>
</reference>
<dbReference type="GO" id="GO:0005737">
    <property type="term" value="C:cytoplasm"/>
    <property type="evidence" value="ECO:0007669"/>
    <property type="project" value="TreeGrafter"/>
</dbReference>
<organism evidence="12 13">
    <name type="scientific">Synoicihabitans lomoniglobus</name>
    <dbReference type="NCBI Taxonomy" id="2909285"/>
    <lineage>
        <taxon>Bacteria</taxon>
        <taxon>Pseudomonadati</taxon>
        <taxon>Verrucomicrobiota</taxon>
        <taxon>Opitutia</taxon>
        <taxon>Opitutales</taxon>
        <taxon>Opitutaceae</taxon>
        <taxon>Synoicihabitans</taxon>
    </lineage>
</organism>
<dbReference type="NCBIfam" id="TIGR01499">
    <property type="entry name" value="folC"/>
    <property type="match status" value="1"/>
</dbReference>
<dbReference type="RefSeq" id="WP_330927879.1">
    <property type="nucleotide sequence ID" value="NZ_CP119075.1"/>
</dbReference>
<dbReference type="InterPro" id="IPR036565">
    <property type="entry name" value="Mur-like_cat_sf"/>
</dbReference>
<evidence type="ECO:0000256" key="9">
    <source>
        <dbReference type="ARBA" id="ARBA00047493"/>
    </source>
</evidence>
<gene>
    <name evidence="12" type="ORF">PXH66_05605</name>
</gene>
<comment type="catalytic activity">
    <reaction evidence="9">
        <text>(6S)-5,6,7,8-tetrahydrofolyl-(gamma-L-Glu)(n) + L-glutamate + ATP = (6S)-5,6,7,8-tetrahydrofolyl-(gamma-L-Glu)(n+1) + ADP + phosphate + H(+)</text>
        <dbReference type="Rhea" id="RHEA:10580"/>
        <dbReference type="Rhea" id="RHEA-COMP:14738"/>
        <dbReference type="Rhea" id="RHEA-COMP:14740"/>
        <dbReference type="ChEBI" id="CHEBI:15378"/>
        <dbReference type="ChEBI" id="CHEBI:29985"/>
        <dbReference type="ChEBI" id="CHEBI:30616"/>
        <dbReference type="ChEBI" id="CHEBI:43474"/>
        <dbReference type="ChEBI" id="CHEBI:141005"/>
        <dbReference type="ChEBI" id="CHEBI:456216"/>
        <dbReference type="EC" id="6.3.2.17"/>
    </reaction>
</comment>
<keyword evidence="13" id="KW-1185">Reference proteome</keyword>
<dbReference type="Pfam" id="PF08245">
    <property type="entry name" value="Mur_ligase_M"/>
    <property type="match status" value="1"/>
</dbReference>
<dbReference type="AlphaFoldDB" id="A0AAF0CQQ4"/>
<dbReference type="FunFam" id="3.40.1190.10:FF:000011">
    <property type="entry name" value="Folylpolyglutamate synthase/dihydrofolate synthase"/>
    <property type="match status" value="1"/>
</dbReference>
<evidence type="ECO:0000256" key="1">
    <source>
        <dbReference type="ARBA" id="ARBA00001946"/>
    </source>
</evidence>
<dbReference type="GO" id="GO:0005524">
    <property type="term" value="F:ATP binding"/>
    <property type="evidence" value="ECO:0007669"/>
    <property type="project" value="UniProtKB-KW"/>
</dbReference>
<dbReference type="GO" id="GO:0008841">
    <property type="term" value="F:dihydrofolate synthase activity"/>
    <property type="evidence" value="ECO:0007669"/>
    <property type="project" value="TreeGrafter"/>
</dbReference>
<protein>
    <recommendedName>
        <fullName evidence="3">tetrahydrofolate synthase</fullName>
        <ecNumber evidence="3">6.3.2.17</ecNumber>
    </recommendedName>
</protein>
<dbReference type="GO" id="GO:0046872">
    <property type="term" value="F:metal ion binding"/>
    <property type="evidence" value="ECO:0007669"/>
    <property type="project" value="UniProtKB-KW"/>
</dbReference>